<comment type="subcellular location">
    <subcellularLocation>
        <location evidence="2">Cytoplasm</location>
    </subcellularLocation>
    <subcellularLocation>
        <location evidence="1">Nucleus</location>
    </subcellularLocation>
</comment>
<evidence type="ECO:0000313" key="6">
    <source>
        <dbReference type="EMBL" id="KAF2894274.1"/>
    </source>
</evidence>
<dbReference type="Proteomes" id="UP000801492">
    <property type="component" value="Unassembled WGS sequence"/>
</dbReference>
<dbReference type="PANTHER" id="PTHR12493:SF0">
    <property type="entry name" value="CUE DOMAIN-CONTAINING PROTEIN 2"/>
    <property type="match status" value="1"/>
</dbReference>
<proteinExistence type="predicted"/>
<keyword evidence="4" id="KW-0833">Ubl conjugation pathway</keyword>
<name>A0A8K0CXK2_IGNLU</name>
<evidence type="ECO:0000256" key="1">
    <source>
        <dbReference type="ARBA" id="ARBA00004123"/>
    </source>
</evidence>
<sequence length="129" mass="14733">MSNKNIAGQESQIKDSLFEFVKMHIPDADLNLIDEIVLSYVVAILEDVSSDPVFDVEGFCEMMSAYFPEFESINHSTICQWIFELAAKLQTDEPQEKDISLVELSLPEILPKAKPSNHRSTDHRRYIIS</sequence>
<keyword evidence="3" id="KW-0963">Cytoplasm</keyword>
<accession>A0A8K0CXK2</accession>
<protein>
    <submittedName>
        <fullName evidence="6">Uncharacterized protein</fullName>
    </submittedName>
</protein>
<dbReference type="GO" id="GO:0005737">
    <property type="term" value="C:cytoplasm"/>
    <property type="evidence" value="ECO:0007669"/>
    <property type="project" value="UniProtKB-SubCell"/>
</dbReference>
<keyword evidence="7" id="KW-1185">Reference proteome</keyword>
<evidence type="ECO:0000313" key="7">
    <source>
        <dbReference type="Proteomes" id="UP000801492"/>
    </source>
</evidence>
<evidence type="ECO:0000256" key="4">
    <source>
        <dbReference type="ARBA" id="ARBA00022786"/>
    </source>
</evidence>
<evidence type="ECO:0000256" key="2">
    <source>
        <dbReference type="ARBA" id="ARBA00004496"/>
    </source>
</evidence>
<comment type="caution">
    <text evidence="6">The sequence shown here is derived from an EMBL/GenBank/DDBJ whole genome shotgun (WGS) entry which is preliminary data.</text>
</comment>
<evidence type="ECO:0000256" key="5">
    <source>
        <dbReference type="ARBA" id="ARBA00023242"/>
    </source>
</evidence>
<reference evidence="6" key="1">
    <citation type="submission" date="2019-08" db="EMBL/GenBank/DDBJ databases">
        <title>The genome of the North American firefly Photinus pyralis.</title>
        <authorList>
            <consortium name="Photinus pyralis genome working group"/>
            <person name="Fallon T.R."/>
            <person name="Sander Lower S.E."/>
            <person name="Weng J.-K."/>
        </authorList>
    </citation>
    <scope>NUCLEOTIDE SEQUENCE</scope>
    <source>
        <strain evidence="6">TRF0915ILg1</strain>
        <tissue evidence="6">Whole body</tissue>
    </source>
</reference>
<keyword evidence="5" id="KW-0539">Nucleus</keyword>
<evidence type="ECO:0000256" key="3">
    <source>
        <dbReference type="ARBA" id="ARBA00022490"/>
    </source>
</evidence>
<dbReference type="PANTHER" id="PTHR12493">
    <property type="entry name" value="CUE DOMAIN CONTAINING 2"/>
    <property type="match status" value="1"/>
</dbReference>
<gene>
    <name evidence="6" type="ORF">ILUMI_11898</name>
</gene>
<dbReference type="GO" id="GO:0005634">
    <property type="term" value="C:nucleus"/>
    <property type="evidence" value="ECO:0007669"/>
    <property type="project" value="UniProtKB-SubCell"/>
</dbReference>
<dbReference type="EMBL" id="VTPC01007167">
    <property type="protein sequence ID" value="KAF2894274.1"/>
    <property type="molecule type" value="Genomic_DNA"/>
</dbReference>
<dbReference type="AlphaFoldDB" id="A0A8K0CXK2"/>
<dbReference type="OrthoDB" id="10060331at2759"/>
<organism evidence="6 7">
    <name type="scientific">Ignelater luminosus</name>
    <name type="common">Cucubano</name>
    <name type="synonym">Pyrophorus luminosus</name>
    <dbReference type="NCBI Taxonomy" id="2038154"/>
    <lineage>
        <taxon>Eukaryota</taxon>
        <taxon>Metazoa</taxon>
        <taxon>Ecdysozoa</taxon>
        <taxon>Arthropoda</taxon>
        <taxon>Hexapoda</taxon>
        <taxon>Insecta</taxon>
        <taxon>Pterygota</taxon>
        <taxon>Neoptera</taxon>
        <taxon>Endopterygota</taxon>
        <taxon>Coleoptera</taxon>
        <taxon>Polyphaga</taxon>
        <taxon>Elateriformia</taxon>
        <taxon>Elateroidea</taxon>
        <taxon>Elateridae</taxon>
        <taxon>Agrypninae</taxon>
        <taxon>Pyrophorini</taxon>
        <taxon>Ignelater</taxon>
    </lineage>
</organism>